<dbReference type="RefSeq" id="WP_083056586.1">
    <property type="nucleotide sequence ID" value="NZ_JACKVM010000008.1"/>
</dbReference>
<keyword evidence="3" id="KW-1185">Reference proteome</keyword>
<proteinExistence type="predicted"/>
<dbReference type="InterPro" id="IPR000073">
    <property type="entry name" value="AB_hydrolase_1"/>
</dbReference>
<evidence type="ECO:0000313" key="2">
    <source>
        <dbReference type="EMBL" id="ORA06126.1"/>
    </source>
</evidence>
<dbReference type="STRING" id="564198.BST17_06405"/>
<sequence length="226" mass="23113">MRTAEYAPGRPADIYGTPGPATALLWHGTQTDSRAAVQILAQALADRGLAVIAPDWDSHAPDGGRSDLLASATFAQQQASGAGLVIIGWSLGGVAAAGLTLRASELNIAVTHTVCLSGAFWADDPISGGVVQSGAPAGATPTPFTLLTGDADDVVPASASIEFAAELRVIGWPAEVIELPADHGSIAGARYVPDEDRYEAADDPQTRNVVDAVAELILARTGHSGR</sequence>
<dbReference type="Pfam" id="PF12697">
    <property type="entry name" value="Abhydrolase_6"/>
    <property type="match status" value="1"/>
</dbReference>
<dbReference type="EMBL" id="MVHJ01000004">
    <property type="protein sequence ID" value="ORA06126.1"/>
    <property type="molecule type" value="Genomic_DNA"/>
</dbReference>
<evidence type="ECO:0000313" key="3">
    <source>
        <dbReference type="Proteomes" id="UP000192366"/>
    </source>
</evidence>
<comment type="caution">
    <text evidence="2">The sequence shown here is derived from an EMBL/GenBank/DDBJ whole genome shotgun (WGS) entry which is preliminary data.</text>
</comment>
<dbReference type="AlphaFoldDB" id="A0A1W9Z1C4"/>
<reference evidence="2 3" key="1">
    <citation type="submission" date="2017-02" db="EMBL/GenBank/DDBJ databases">
        <title>The new phylogeny of genus Mycobacterium.</title>
        <authorList>
            <person name="Tortoli E."/>
            <person name="Trovato A."/>
            <person name="Cirillo D.M."/>
        </authorList>
    </citation>
    <scope>NUCLEOTIDE SEQUENCE [LARGE SCALE GENOMIC DNA]</scope>
    <source>
        <strain evidence="2 3">DSM 45578</strain>
    </source>
</reference>
<feature type="domain" description="AB hydrolase-1" evidence="1">
    <location>
        <begin position="24"/>
        <end position="178"/>
    </location>
</feature>
<dbReference type="SUPFAM" id="SSF53474">
    <property type="entry name" value="alpha/beta-Hydrolases"/>
    <property type="match status" value="1"/>
</dbReference>
<dbReference type="GO" id="GO:0003824">
    <property type="term" value="F:catalytic activity"/>
    <property type="evidence" value="ECO:0007669"/>
    <property type="project" value="UniProtKB-ARBA"/>
</dbReference>
<accession>A0A1W9Z1C4</accession>
<organism evidence="2 3">
    <name type="scientific">Mycolicibacterium bacteremicum</name>
    <name type="common">Mycobacterium bacteremicum</name>
    <dbReference type="NCBI Taxonomy" id="564198"/>
    <lineage>
        <taxon>Bacteria</taxon>
        <taxon>Bacillati</taxon>
        <taxon>Actinomycetota</taxon>
        <taxon>Actinomycetes</taxon>
        <taxon>Mycobacteriales</taxon>
        <taxon>Mycobacteriaceae</taxon>
        <taxon>Mycolicibacterium</taxon>
    </lineage>
</organism>
<protein>
    <submittedName>
        <fullName evidence="2">Esterase</fullName>
    </submittedName>
</protein>
<name>A0A1W9Z1C4_MYCBA</name>
<evidence type="ECO:0000259" key="1">
    <source>
        <dbReference type="Pfam" id="PF12697"/>
    </source>
</evidence>
<dbReference type="Proteomes" id="UP000192366">
    <property type="component" value="Unassembled WGS sequence"/>
</dbReference>
<gene>
    <name evidence="2" type="ORF">BST17_06405</name>
</gene>
<dbReference type="InterPro" id="IPR029058">
    <property type="entry name" value="AB_hydrolase_fold"/>
</dbReference>
<dbReference type="Gene3D" id="3.40.50.1820">
    <property type="entry name" value="alpha/beta hydrolase"/>
    <property type="match status" value="1"/>
</dbReference>
<dbReference type="OrthoDB" id="3789848at2"/>